<gene>
    <name evidence="2" type="ORF">BDEG_22035</name>
</gene>
<protein>
    <submittedName>
        <fullName evidence="2">Uncharacterized protein</fullName>
    </submittedName>
</protein>
<dbReference type="VEuPathDB" id="FungiDB:BDEG_22035"/>
<dbReference type="AlphaFoldDB" id="A0A177WD95"/>
<dbReference type="Proteomes" id="UP000077115">
    <property type="component" value="Unassembled WGS sequence"/>
</dbReference>
<accession>A0A177WD95</accession>
<dbReference type="EMBL" id="DS022301">
    <property type="protein sequence ID" value="OAJ38067.1"/>
    <property type="molecule type" value="Genomic_DNA"/>
</dbReference>
<evidence type="ECO:0000313" key="2">
    <source>
        <dbReference type="EMBL" id="OAJ38067.1"/>
    </source>
</evidence>
<feature type="region of interest" description="Disordered" evidence="1">
    <location>
        <begin position="210"/>
        <end position="234"/>
    </location>
</feature>
<organism evidence="2 3">
    <name type="scientific">Batrachochytrium dendrobatidis (strain JEL423)</name>
    <dbReference type="NCBI Taxonomy" id="403673"/>
    <lineage>
        <taxon>Eukaryota</taxon>
        <taxon>Fungi</taxon>
        <taxon>Fungi incertae sedis</taxon>
        <taxon>Chytridiomycota</taxon>
        <taxon>Chytridiomycota incertae sedis</taxon>
        <taxon>Chytridiomycetes</taxon>
        <taxon>Rhizophydiales</taxon>
        <taxon>Rhizophydiales incertae sedis</taxon>
        <taxon>Batrachochytrium</taxon>
    </lineage>
</organism>
<reference evidence="2 3" key="1">
    <citation type="submission" date="2006-10" db="EMBL/GenBank/DDBJ databases">
        <title>The Genome Sequence of Batrachochytrium dendrobatidis JEL423.</title>
        <authorList>
            <consortium name="The Broad Institute Genome Sequencing Platform"/>
            <person name="Birren B."/>
            <person name="Lander E."/>
            <person name="Galagan J."/>
            <person name="Cuomo C."/>
            <person name="Devon K."/>
            <person name="Jaffe D."/>
            <person name="Butler J."/>
            <person name="Alvarez P."/>
            <person name="Gnerre S."/>
            <person name="Grabherr M."/>
            <person name="Kleber M."/>
            <person name="Mauceli E."/>
            <person name="Brockman W."/>
            <person name="Young S."/>
            <person name="LaButti K."/>
            <person name="Sykes S."/>
            <person name="DeCaprio D."/>
            <person name="Crawford M."/>
            <person name="Koehrsen M."/>
            <person name="Engels R."/>
            <person name="Montgomery P."/>
            <person name="Pearson M."/>
            <person name="Howarth C."/>
            <person name="Larson L."/>
            <person name="White J."/>
            <person name="O'Leary S."/>
            <person name="Kodira C."/>
            <person name="Zeng Q."/>
            <person name="Yandava C."/>
            <person name="Alvarado L."/>
            <person name="Longcore J."/>
            <person name="James T."/>
        </authorList>
    </citation>
    <scope>NUCLEOTIDE SEQUENCE [LARGE SCALE GENOMIC DNA]</scope>
    <source>
        <strain evidence="2 3">JEL423</strain>
    </source>
</reference>
<feature type="compositionally biased region" description="Polar residues" evidence="1">
    <location>
        <begin position="89"/>
        <end position="114"/>
    </location>
</feature>
<reference evidence="2 3" key="2">
    <citation type="submission" date="2016-05" db="EMBL/GenBank/DDBJ databases">
        <title>Lineage-specific infection strategies underlie the spectrum of fungal disease in amphibians.</title>
        <authorList>
            <person name="Cuomo C.A."/>
            <person name="Farrer R.A."/>
            <person name="James T."/>
            <person name="Longcore J."/>
            <person name="Birren B."/>
        </authorList>
    </citation>
    <scope>NUCLEOTIDE SEQUENCE [LARGE SCALE GENOMIC DNA]</scope>
    <source>
        <strain evidence="2 3">JEL423</strain>
    </source>
</reference>
<evidence type="ECO:0000313" key="3">
    <source>
        <dbReference type="Proteomes" id="UP000077115"/>
    </source>
</evidence>
<feature type="region of interest" description="Disordered" evidence="1">
    <location>
        <begin position="1"/>
        <end position="23"/>
    </location>
</feature>
<feature type="region of interest" description="Disordered" evidence="1">
    <location>
        <begin position="87"/>
        <end position="119"/>
    </location>
</feature>
<proteinExistence type="predicted"/>
<evidence type="ECO:0000256" key="1">
    <source>
        <dbReference type="SAM" id="MobiDB-lite"/>
    </source>
</evidence>
<sequence>MVLESPKRCFQHAGGSSSISFEDGVDNEKKSMLVASEPIAINRESASSQIGSDLNPHSSPKQVNRMRAQLSSIVFGEQDTVASERLATGNATRPTLAASTNSENMSNTPNYSQHSTRRYPPGGHSSITLGTDPIVWPERQAPPAFPLTSPIQSVSVPQSMHKSSIIFGDAGKQLPDRLYSQRLFPYKTANDTMKFNDFSDHHDNMSKVDRTSARLDPATFDHAAGRRSDHQHRC</sequence>
<name>A0A177WD95_BATDL</name>